<proteinExistence type="predicted"/>
<protein>
    <submittedName>
        <fullName evidence="2">Uncharacterized protein</fullName>
    </submittedName>
</protein>
<dbReference type="EMBL" id="JABFDB010000027">
    <property type="protein sequence ID" value="NYZ23452.1"/>
    <property type="molecule type" value="Genomic_DNA"/>
</dbReference>
<name>A0ABX2TJV7_9PROT</name>
<comment type="caution">
    <text evidence="2">The sequence shown here is derived from an EMBL/GenBank/DDBJ whole genome shotgun (WGS) entry which is preliminary data.</text>
</comment>
<dbReference type="Proteomes" id="UP000584642">
    <property type="component" value="Unassembled WGS sequence"/>
</dbReference>
<evidence type="ECO:0000256" key="1">
    <source>
        <dbReference type="SAM" id="MobiDB-lite"/>
    </source>
</evidence>
<keyword evidence="3" id="KW-1185">Reference proteome</keyword>
<dbReference type="RefSeq" id="WP_180285227.1">
    <property type="nucleotide sequence ID" value="NZ_JABFDB010000027.1"/>
</dbReference>
<gene>
    <name evidence="2" type="ORF">HND93_27450</name>
</gene>
<organism evidence="2 3">
    <name type="scientific">Azospirillum oleiclasticum</name>
    <dbReference type="NCBI Taxonomy" id="2735135"/>
    <lineage>
        <taxon>Bacteria</taxon>
        <taxon>Pseudomonadati</taxon>
        <taxon>Pseudomonadota</taxon>
        <taxon>Alphaproteobacteria</taxon>
        <taxon>Rhodospirillales</taxon>
        <taxon>Azospirillaceae</taxon>
        <taxon>Azospirillum</taxon>
    </lineage>
</organism>
<reference evidence="2 3" key="1">
    <citation type="submission" date="2020-05" db="EMBL/GenBank/DDBJ databases">
        <title>Azospirillum oleiclasticum sp. nov, a nitrogen-fixing and heavy crude oil-emulsifying bacterium isolated from the crude oil of Yumen Oilfield.</title>
        <authorList>
            <person name="Wu D."/>
            <person name="Cai M."/>
            <person name="Zhang X."/>
        </authorList>
    </citation>
    <scope>NUCLEOTIDE SEQUENCE [LARGE SCALE GENOMIC DNA]</scope>
    <source>
        <strain evidence="2 3">ROY-1-1-2</strain>
    </source>
</reference>
<evidence type="ECO:0000313" key="3">
    <source>
        <dbReference type="Proteomes" id="UP000584642"/>
    </source>
</evidence>
<evidence type="ECO:0000313" key="2">
    <source>
        <dbReference type="EMBL" id="NYZ23452.1"/>
    </source>
</evidence>
<accession>A0ABX2TJV7</accession>
<sequence length="61" mass="6880">MLPAPLAAHLAARELERRRAEQSAEFARQLPLHVEDPSWRMPPEDGEAEASSPLPDWATNY</sequence>
<feature type="region of interest" description="Disordered" evidence="1">
    <location>
        <begin position="22"/>
        <end position="61"/>
    </location>
</feature>